<evidence type="ECO:0000313" key="13">
    <source>
        <dbReference type="EMBL" id="GLY72579.1"/>
    </source>
</evidence>
<dbReference type="PIRSF" id="PIRSF001134">
    <property type="entry name" value="Streptogrisin"/>
    <property type="match status" value="1"/>
</dbReference>
<dbReference type="InterPro" id="IPR035070">
    <property type="entry name" value="Streptogrisin_prodomain"/>
</dbReference>
<dbReference type="Pfam" id="PF02983">
    <property type="entry name" value="Pro_Al_protease"/>
    <property type="match status" value="1"/>
</dbReference>
<sequence length="343" mass="34305">MRFTASRRAGLIVAAAGLVGGTLVAASAQASASQVDPSQVAGKLAGQLGSRSAGSYLDHATNKLVVTVTNASDAKVVRAAGAVPKTVAYSGARLAQATSTLDSTARVPGTAWAVDPATDQVVLSVDSTVTGARLAQVTKAAQQLGGTVRVNHVAGAFTTRLSGGDAIYGGQYRCSLGFNVRSGSTYYFLTAGHCGNIASTWYSNSSHTSALGNTQSSSFPGNDYAIVRYTTSGTPSGTVGSQDITSAGNATVGQTVSRRGSTTGVHSGRVTALNATVNYSEGTVYGMIQTTVCAEGGDSGGPLYAGTTALGLTSGGSGNCTSGGTTFFQPVTEALSAYGVSVY</sequence>
<keyword evidence="4" id="KW-0378">Hydrolase</keyword>
<keyword evidence="7 9" id="KW-1015">Disulfide bond</keyword>
<dbReference type="GO" id="GO:0004252">
    <property type="term" value="F:serine-type endopeptidase activity"/>
    <property type="evidence" value="ECO:0007669"/>
    <property type="project" value="InterPro"/>
</dbReference>
<proteinExistence type="inferred from homology"/>
<dbReference type="InterPro" id="IPR009003">
    <property type="entry name" value="Peptidase_S1_PA"/>
</dbReference>
<dbReference type="EMBL" id="BSTK01000003">
    <property type="protein sequence ID" value="GLY84070.1"/>
    <property type="molecule type" value="Genomic_DNA"/>
</dbReference>
<keyword evidence="5" id="KW-0720">Serine protease</keyword>
<evidence type="ECO:0000256" key="8">
    <source>
        <dbReference type="PIRSR" id="PIRSR001134-1"/>
    </source>
</evidence>
<organism evidence="14 15">
    <name type="scientific">Actinoallomurus iriomotensis</name>
    <dbReference type="NCBI Taxonomy" id="478107"/>
    <lineage>
        <taxon>Bacteria</taxon>
        <taxon>Bacillati</taxon>
        <taxon>Actinomycetota</taxon>
        <taxon>Actinomycetes</taxon>
        <taxon>Streptosporangiales</taxon>
        <taxon>Thermomonosporaceae</taxon>
        <taxon>Actinoallomurus</taxon>
    </lineage>
</organism>
<keyword evidence="6" id="KW-0865">Zymogen</keyword>
<comment type="similarity">
    <text evidence="1">Belongs to the peptidase S1 family.</text>
</comment>
<dbReference type="EMBL" id="BSTJ01000001">
    <property type="protein sequence ID" value="GLY72579.1"/>
    <property type="molecule type" value="Genomic_DNA"/>
</dbReference>
<feature type="region of interest" description="Disordered" evidence="10">
    <location>
        <begin position="243"/>
        <end position="265"/>
    </location>
</feature>
<dbReference type="Proteomes" id="UP001165135">
    <property type="component" value="Unassembled WGS sequence"/>
</dbReference>
<dbReference type="PRINTS" id="PR00861">
    <property type="entry name" value="ALYTICPTASE"/>
</dbReference>
<evidence type="ECO:0000256" key="5">
    <source>
        <dbReference type="ARBA" id="ARBA00022825"/>
    </source>
</evidence>
<feature type="domain" description="Peptidase S1A alpha-lytic prodomain" evidence="12">
    <location>
        <begin position="89"/>
        <end position="143"/>
    </location>
</feature>
<evidence type="ECO:0000313" key="14">
    <source>
        <dbReference type="EMBL" id="GLY84070.1"/>
    </source>
</evidence>
<feature type="active site" description="Charge relay system" evidence="8">
    <location>
        <position position="223"/>
    </location>
</feature>
<name>A0A9W6S279_9ACTN</name>
<feature type="active site" description="Charge relay system" evidence="8">
    <location>
        <position position="193"/>
    </location>
</feature>
<feature type="active site" description="Charge relay system" evidence="8">
    <location>
        <position position="299"/>
    </location>
</feature>
<dbReference type="SUPFAM" id="SSF50494">
    <property type="entry name" value="Trypsin-like serine proteases"/>
    <property type="match status" value="1"/>
</dbReference>
<dbReference type="InterPro" id="IPR018114">
    <property type="entry name" value="TRYPSIN_HIS"/>
</dbReference>
<dbReference type="AlphaFoldDB" id="A0A9W6S279"/>
<dbReference type="InterPro" id="IPR043504">
    <property type="entry name" value="Peptidase_S1_PA_chymotrypsin"/>
</dbReference>
<evidence type="ECO:0000256" key="6">
    <source>
        <dbReference type="ARBA" id="ARBA00023145"/>
    </source>
</evidence>
<evidence type="ECO:0000256" key="9">
    <source>
        <dbReference type="PIRSR" id="PIRSR001134-2"/>
    </source>
</evidence>
<dbReference type="Gene3D" id="3.30.300.50">
    <property type="match status" value="1"/>
</dbReference>
<evidence type="ECO:0000256" key="11">
    <source>
        <dbReference type="SAM" id="SignalP"/>
    </source>
</evidence>
<dbReference type="Gene3D" id="2.40.10.10">
    <property type="entry name" value="Trypsin-like serine proteases"/>
    <property type="match status" value="2"/>
</dbReference>
<dbReference type="RefSeq" id="WP_285568980.1">
    <property type="nucleotide sequence ID" value="NZ_BSTJ01000001.1"/>
</dbReference>
<reference evidence="13" key="1">
    <citation type="submission" date="2023-03" db="EMBL/GenBank/DDBJ databases">
        <title>Actinoallomurus iriomotensis NBRC 103681.</title>
        <authorList>
            <person name="Ichikawa N."/>
            <person name="Sato H."/>
            <person name="Tonouchi N."/>
        </authorList>
    </citation>
    <scope>NUCLEOTIDE SEQUENCE</scope>
    <source>
        <strain evidence="13">NBRC 103681</strain>
    </source>
</reference>
<evidence type="ECO:0000313" key="15">
    <source>
        <dbReference type="Proteomes" id="UP001165074"/>
    </source>
</evidence>
<feature type="chain" id="PRO_5041194659" evidence="11">
    <location>
        <begin position="33"/>
        <end position="343"/>
    </location>
</feature>
<dbReference type="InterPro" id="IPR004236">
    <property type="entry name" value="Pept_S1_alpha_lytic"/>
</dbReference>
<dbReference type="GO" id="GO:0006508">
    <property type="term" value="P:proteolysis"/>
    <property type="evidence" value="ECO:0007669"/>
    <property type="project" value="UniProtKB-KW"/>
</dbReference>
<dbReference type="InterPro" id="IPR033116">
    <property type="entry name" value="TRYPSIN_SER"/>
</dbReference>
<comment type="caution">
    <text evidence="14">The sequence shown here is derived from an EMBL/GenBank/DDBJ whole genome shotgun (WGS) entry which is preliminary data.</text>
</comment>
<feature type="disulfide bond" evidence="9">
    <location>
        <begin position="174"/>
        <end position="194"/>
    </location>
</feature>
<gene>
    <name evidence="13" type="ORF">Airi01_008460</name>
    <name evidence="14" type="ORF">Airi02_019990</name>
</gene>
<keyword evidence="3 11" id="KW-0732">Signal</keyword>
<accession>A0A9W6S279</accession>
<keyword evidence="2 14" id="KW-0645">Protease</keyword>
<evidence type="ECO:0000256" key="10">
    <source>
        <dbReference type="SAM" id="MobiDB-lite"/>
    </source>
</evidence>
<evidence type="ECO:0000256" key="3">
    <source>
        <dbReference type="ARBA" id="ARBA00022729"/>
    </source>
</evidence>
<feature type="disulfide bond" evidence="9">
    <location>
        <begin position="293"/>
        <end position="320"/>
    </location>
</feature>
<feature type="signal peptide" evidence="11">
    <location>
        <begin position="1"/>
        <end position="32"/>
    </location>
</feature>
<dbReference type="CDD" id="cd21112">
    <property type="entry name" value="alphaLP-like"/>
    <property type="match status" value="1"/>
</dbReference>
<reference evidence="14" key="2">
    <citation type="submission" date="2023-03" db="EMBL/GenBank/DDBJ databases">
        <title>Actinoallomurus iriomotensis NBRC 103684.</title>
        <authorList>
            <person name="Ichikawa N."/>
            <person name="Sato H."/>
            <person name="Tonouchi N."/>
        </authorList>
    </citation>
    <scope>NUCLEOTIDE SEQUENCE</scope>
    <source>
        <strain evidence="14">NBRC 103684</strain>
    </source>
</reference>
<evidence type="ECO:0000259" key="12">
    <source>
        <dbReference type="Pfam" id="PF02983"/>
    </source>
</evidence>
<dbReference type="PROSITE" id="PS00135">
    <property type="entry name" value="TRYPSIN_SER"/>
    <property type="match status" value="1"/>
</dbReference>
<dbReference type="GO" id="GO:0005576">
    <property type="term" value="C:extracellular region"/>
    <property type="evidence" value="ECO:0007669"/>
    <property type="project" value="InterPro"/>
</dbReference>
<dbReference type="PROSITE" id="PS00134">
    <property type="entry name" value="TRYPSIN_HIS"/>
    <property type="match status" value="1"/>
</dbReference>
<keyword evidence="15" id="KW-1185">Reference proteome</keyword>
<evidence type="ECO:0000256" key="2">
    <source>
        <dbReference type="ARBA" id="ARBA00022670"/>
    </source>
</evidence>
<dbReference type="Proteomes" id="UP001165074">
    <property type="component" value="Unassembled WGS sequence"/>
</dbReference>
<evidence type="ECO:0000256" key="7">
    <source>
        <dbReference type="ARBA" id="ARBA00023157"/>
    </source>
</evidence>
<dbReference type="InterPro" id="IPR001316">
    <property type="entry name" value="Pept_S1A_streptogrisin"/>
</dbReference>
<evidence type="ECO:0000256" key="1">
    <source>
        <dbReference type="ARBA" id="ARBA00007664"/>
    </source>
</evidence>
<evidence type="ECO:0000256" key="4">
    <source>
        <dbReference type="ARBA" id="ARBA00022801"/>
    </source>
</evidence>
<protein>
    <submittedName>
        <fullName evidence="14">Serine protease</fullName>
    </submittedName>
</protein>